<sequence length="168" mass="19718">MKEAIQFLKELQQELKTQDVDCQAAPRFWVVGDYKWVEANEGNAERYSVYLPNAEESYPVEDYIESAKEDGEFSGEQLKELDECNNDYDEILEWIQKYEDEGAKFFLEKKARITHSDTIFFTEEEARQHISVNHCHYTNEAHTYAMTVWMAPSCGRHKNMIDERNGGI</sequence>
<name>A0AB34QR84_BACPU</name>
<organism evidence="1 2">
    <name type="scientific">Bacillus pumilus</name>
    <name type="common">Bacillus mesentericus</name>
    <dbReference type="NCBI Taxonomy" id="1408"/>
    <lineage>
        <taxon>Bacteria</taxon>
        <taxon>Bacillati</taxon>
        <taxon>Bacillota</taxon>
        <taxon>Bacilli</taxon>
        <taxon>Bacillales</taxon>
        <taxon>Bacillaceae</taxon>
        <taxon>Bacillus</taxon>
    </lineage>
</organism>
<accession>A0AB34QR84</accession>
<dbReference type="Proteomes" id="UP000031978">
    <property type="component" value="Unassembled WGS sequence"/>
</dbReference>
<comment type="caution">
    <text evidence="1">The sequence shown here is derived from an EMBL/GenBank/DDBJ whole genome shotgun (WGS) entry which is preliminary data.</text>
</comment>
<reference evidence="1 2" key="1">
    <citation type="submission" date="2014-12" db="EMBL/GenBank/DDBJ databases">
        <title>Draft Genome Sequences of Five Spore-Forming Food Isolates of Bacillus pumilus.</title>
        <authorList>
            <person name="de Jong A."/>
            <person name="van Heel A.J."/>
            <person name="Montalban-Lopez M."/>
            <person name="Krawczyk A.O."/>
            <person name="Berendsen E.M."/>
            <person name="Wells-Bennik M."/>
            <person name="Kuipers O.P."/>
        </authorList>
    </citation>
    <scope>NUCLEOTIDE SEQUENCE [LARGE SCALE GENOMIC DNA]</scope>
    <source>
        <strain evidence="1 2">B4127</strain>
    </source>
</reference>
<proteinExistence type="predicted"/>
<evidence type="ECO:0000313" key="1">
    <source>
        <dbReference type="EMBL" id="KIL12178.1"/>
    </source>
</evidence>
<protein>
    <submittedName>
        <fullName evidence="1">Uncharacterized protein</fullName>
    </submittedName>
</protein>
<dbReference type="EMBL" id="JXCL01000040">
    <property type="protein sequence ID" value="KIL12178.1"/>
    <property type="molecule type" value="Genomic_DNA"/>
</dbReference>
<gene>
    <name evidence="1" type="ORF">B4127_1509</name>
</gene>
<dbReference type="AlphaFoldDB" id="A0AB34QR84"/>
<dbReference type="RefSeq" id="WP_044141726.1">
    <property type="nucleotide sequence ID" value="NZ_JXCL01000040.1"/>
</dbReference>
<evidence type="ECO:0000313" key="2">
    <source>
        <dbReference type="Proteomes" id="UP000031978"/>
    </source>
</evidence>